<evidence type="ECO:0000259" key="1">
    <source>
        <dbReference type="Pfam" id="PF09989"/>
    </source>
</evidence>
<dbReference type="PANTHER" id="PTHR32329:SF2">
    <property type="entry name" value="BIFUNCTIONAL PROTEIN [INCLUDES 2-HYDROXYACYL-COA DEHYDRATASE (N-TER) AND ITS ACTIVATOR DOMAIN (C_TERM)"/>
    <property type="match status" value="1"/>
</dbReference>
<comment type="caution">
    <text evidence="2">The sequence shown here is derived from an EMBL/GenBank/DDBJ whole genome shotgun (WGS) entry which is preliminary data.</text>
</comment>
<reference evidence="2 3" key="1">
    <citation type="submission" date="2016-09" db="EMBL/GenBank/DDBJ databases">
        <title>Desulfuribacillus arsenicus sp. nov., an obligately anaerobic, dissimilatory arsenic- and antimonate-reducing bacterium isolated from anoxic sediments.</title>
        <authorList>
            <person name="Abin C.A."/>
            <person name="Hollibaugh J.T."/>
        </authorList>
    </citation>
    <scope>NUCLEOTIDE SEQUENCE [LARGE SCALE GENOMIC DNA]</scope>
    <source>
        <strain evidence="2 3">MLFW-2</strain>
    </source>
</reference>
<accession>A0A1E5L6C0</accession>
<dbReference type="Gene3D" id="3.40.50.11900">
    <property type="match status" value="1"/>
</dbReference>
<protein>
    <recommendedName>
        <fullName evidence="1">DUF2229 domain-containing protein</fullName>
    </recommendedName>
</protein>
<dbReference type="AlphaFoldDB" id="A0A1E5L6C0"/>
<feature type="domain" description="DUF2229" evidence="1">
    <location>
        <begin position="3"/>
        <end position="229"/>
    </location>
</feature>
<dbReference type="Pfam" id="PF09989">
    <property type="entry name" value="DUF2229"/>
    <property type="match status" value="1"/>
</dbReference>
<dbReference type="EMBL" id="MJAT01000012">
    <property type="protein sequence ID" value="OEH85707.1"/>
    <property type="molecule type" value="Genomic_DNA"/>
</dbReference>
<dbReference type="RefSeq" id="WP_069701791.1">
    <property type="nucleotide sequence ID" value="NZ_MJAT01000012.1"/>
</dbReference>
<dbReference type="InterPro" id="IPR018709">
    <property type="entry name" value="CoA_activase_DUF2229"/>
</dbReference>
<keyword evidence="3" id="KW-1185">Reference proteome</keyword>
<gene>
    <name evidence="2" type="ORF">BHU72_02625</name>
</gene>
<dbReference type="Proteomes" id="UP000095255">
    <property type="component" value="Unassembled WGS sequence"/>
</dbReference>
<name>A0A1E5L6C0_9FIRM</name>
<organism evidence="2 3">
    <name type="scientific">Desulfuribacillus stibiiarsenatis</name>
    <dbReference type="NCBI Taxonomy" id="1390249"/>
    <lineage>
        <taxon>Bacteria</taxon>
        <taxon>Bacillati</taxon>
        <taxon>Bacillota</taxon>
        <taxon>Desulfuribacillia</taxon>
        <taxon>Desulfuribacillales</taxon>
        <taxon>Desulfuribacillaceae</taxon>
        <taxon>Desulfuribacillus</taxon>
    </lineage>
</organism>
<dbReference type="InterPro" id="IPR051805">
    <property type="entry name" value="Dehydratase_Activator_Redct"/>
</dbReference>
<sequence length="352" mass="40159">MLRVGIPKAFLYHKYYPMWHTFFTKLGVEVVTSSNTTKEILKEGVMNTIDEACLPLKLYMGHILELSKMKVDYIFIPRFISVEQYRFLCPKFLGLPDLVKSSLREHDLPPILEPTINVRINKNDFYMEVLKLASKFNKSPITIYQAVSAAVDIHKKFKAAIHSGMDYSKALHHYSKGFPTLKSQEKRSDQSLSIAVIGHSYIIHDYQVSMNLIEKLEESGCTVKTTEMLTETQIDEATNHLQKDLFWSLNRELIGGAFHHLDHKNIDGLILVNAFSCGPDAITKELIERRYKRESDIPILSITVDEHTGEAGFITRLEAFIDMIKRKAKGGTVDESDISAHGQLLRRDESVV</sequence>
<evidence type="ECO:0000313" key="2">
    <source>
        <dbReference type="EMBL" id="OEH85707.1"/>
    </source>
</evidence>
<proteinExistence type="predicted"/>
<dbReference type="STRING" id="1390249.BHU72_02625"/>
<evidence type="ECO:0000313" key="3">
    <source>
        <dbReference type="Proteomes" id="UP000095255"/>
    </source>
</evidence>
<dbReference type="PANTHER" id="PTHR32329">
    <property type="entry name" value="BIFUNCTIONAL PROTEIN [INCLUDES 2-HYDROXYACYL-COA DEHYDRATASE (N-TER) AND ITS ACTIVATOR DOMAIN (C_TERM)-RELATED"/>
    <property type="match status" value="1"/>
</dbReference>
<dbReference type="OrthoDB" id="9780120at2"/>